<proteinExistence type="predicted"/>
<dbReference type="PANTHER" id="PTHR12526">
    <property type="entry name" value="GLYCOSYLTRANSFERASE"/>
    <property type="match status" value="1"/>
</dbReference>
<dbReference type="InterPro" id="IPR001296">
    <property type="entry name" value="Glyco_trans_1"/>
</dbReference>
<dbReference type="Gene3D" id="3.40.50.2000">
    <property type="entry name" value="Glycogen Phosphorylase B"/>
    <property type="match status" value="1"/>
</dbReference>
<accession>A0A1G6BIP3</accession>
<organism evidence="4 5">
    <name type="scientific">Desulfonatronum thiosulfatophilum</name>
    <dbReference type="NCBI Taxonomy" id="617002"/>
    <lineage>
        <taxon>Bacteria</taxon>
        <taxon>Pseudomonadati</taxon>
        <taxon>Thermodesulfobacteriota</taxon>
        <taxon>Desulfovibrionia</taxon>
        <taxon>Desulfovibrionales</taxon>
        <taxon>Desulfonatronaceae</taxon>
        <taxon>Desulfonatronum</taxon>
    </lineage>
</organism>
<evidence type="ECO:0000256" key="2">
    <source>
        <dbReference type="ARBA" id="ARBA00022679"/>
    </source>
</evidence>
<protein>
    <submittedName>
        <fullName evidence="4">Glycosyltransferase involved in cell wall bisynthesis</fullName>
    </submittedName>
</protein>
<dbReference type="GO" id="GO:0016757">
    <property type="term" value="F:glycosyltransferase activity"/>
    <property type="evidence" value="ECO:0007669"/>
    <property type="project" value="UniProtKB-KW"/>
</dbReference>
<reference evidence="4 5" key="1">
    <citation type="submission" date="2016-10" db="EMBL/GenBank/DDBJ databases">
        <authorList>
            <person name="de Groot N.N."/>
        </authorList>
    </citation>
    <scope>NUCLEOTIDE SEQUENCE [LARGE SCALE GENOMIC DNA]</scope>
    <source>
        <strain evidence="4 5">ASO4-2</strain>
    </source>
</reference>
<feature type="domain" description="Glycosyl transferase family 1" evidence="3">
    <location>
        <begin position="217"/>
        <end position="356"/>
    </location>
</feature>
<evidence type="ECO:0000313" key="4">
    <source>
        <dbReference type="EMBL" id="SDB20476.1"/>
    </source>
</evidence>
<dbReference type="PANTHER" id="PTHR12526:SF510">
    <property type="entry name" value="D-INOSITOL 3-PHOSPHATE GLYCOSYLTRANSFERASE"/>
    <property type="match status" value="1"/>
</dbReference>
<name>A0A1G6BIP3_9BACT</name>
<evidence type="ECO:0000256" key="1">
    <source>
        <dbReference type="ARBA" id="ARBA00022676"/>
    </source>
</evidence>
<dbReference type="Pfam" id="PF00534">
    <property type="entry name" value="Glycos_transf_1"/>
    <property type="match status" value="1"/>
</dbReference>
<dbReference type="Proteomes" id="UP000198771">
    <property type="component" value="Unassembled WGS sequence"/>
</dbReference>
<gene>
    <name evidence="4" type="ORF">SAMN05660653_00972</name>
</gene>
<keyword evidence="1" id="KW-0328">Glycosyltransferase</keyword>
<dbReference type="CDD" id="cd03801">
    <property type="entry name" value="GT4_PimA-like"/>
    <property type="match status" value="1"/>
</dbReference>
<sequence length="566" mass="64224">MTKDASMTKTQPRIWGTLDPFLESGAIWGRRVANEQFLSALFDLDPFDAYHFFLATPREVQQTEEIFRQRYPGFLNNGHVRFFLRHELPKALRTNGYHCFHLSDCINHPPALARLRNAYSDDLFPVTSVTHSLSYPGYPAQFLAHLWSGCTARDGIIATSRAGKGAVQAYFTHLRRHFELDAHRFPQPEVSVIPLGMKPPSTPAPHEAIRRKGRDGLKASDETCVMLVLGRISPHAKMDLLPLLRAWQRIAPKKDSRVLLVIAGWVEPRDDFPETFSALARNVGLPIRLIPRPDDELKQELYTAADIFISLADNPQETFGLTLLEAGLAGLPVIAADYSGYRDIVLHEQTGYLIPTIGPKDSDDIDMLSGLIPDYEVQFLLAQQTAVLVPALAEALRRLIDNPELRRDMGRRAELHVRTHYSWPDLIRQHLALWDHLWEQEVAPLPGKVFARPLELPYAGIFAGFHHSTMDAQTRLRCSRIGEKIYSGRDFPVIYAGLEDLVTPEAIRQILFCARKPVTFAELVMKMDRLFPQIDQATVRFCLHWALKHDLLEIMPEEEGTLDQVS</sequence>
<evidence type="ECO:0000313" key="5">
    <source>
        <dbReference type="Proteomes" id="UP000198771"/>
    </source>
</evidence>
<dbReference type="AlphaFoldDB" id="A0A1G6BIP3"/>
<dbReference type="STRING" id="617002.SAMN05660653_00972"/>
<keyword evidence="5" id="KW-1185">Reference proteome</keyword>
<evidence type="ECO:0000259" key="3">
    <source>
        <dbReference type="Pfam" id="PF00534"/>
    </source>
</evidence>
<keyword evidence="2 4" id="KW-0808">Transferase</keyword>
<dbReference type="EMBL" id="FMXO01000005">
    <property type="protein sequence ID" value="SDB20476.1"/>
    <property type="molecule type" value="Genomic_DNA"/>
</dbReference>
<dbReference type="SUPFAM" id="SSF53756">
    <property type="entry name" value="UDP-Glycosyltransferase/glycogen phosphorylase"/>
    <property type="match status" value="1"/>
</dbReference>